<reference evidence="2 3" key="1">
    <citation type="submission" date="2021-06" db="EMBL/GenBank/DDBJ databases">
        <authorList>
            <person name="Palmer J.M."/>
        </authorList>
    </citation>
    <scope>NUCLEOTIDE SEQUENCE [LARGE SCALE GENOMIC DNA]</scope>
    <source>
        <strain evidence="2 3">XR_2019</strain>
        <tissue evidence="2">Muscle</tissue>
    </source>
</reference>
<keyword evidence="3" id="KW-1185">Reference proteome</keyword>
<dbReference type="Proteomes" id="UP001444071">
    <property type="component" value="Unassembled WGS sequence"/>
</dbReference>
<dbReference type="EMBL" id="JAHRIM010042292">
    <property type="protein sequence ID" value="MEQ2267485.1"/>
    <property type="molecule type" value="Genomic_DNA"/>
</dbReference>
<feature type="region of interest" description="Disordered" evidence="1">
    <location>
        <begin position="68"/>
        <end position="104"/>
    </location>
</feature>
<name>A0ABV0WE25_9TELE</name>
<gene>
    <name evidence="2" type="ORF">XENORESO_006705</name>
</gene>
<evidence type="ECO:0000256" key="1">
    <source>
        <dbReference type="SAM" id="MobiDB-lite"/>
    </source>
</evidence>
<accession>A0ABV0WE25</accession>
<feature type="compositionally biased region" description="Polar residues" evidence="1">
    <location>
        <begin position="129"/>
        <end position="139"/>
    </location>
</feature>
<sequence length="139" mass="15449">MDPLCTLQSTHTSSSVAAARARAKGEAAKAQLTYIEKEATILKKKAHLEADLYLLKSKKEVAAAVAEAEAWESSMQENGDPPRPQLHSMPPVDPEQRTQEYRQQQTELINKLQTLHLQTPKPAPPLVQPTRNNNETLES</sequence>
<organism evidence="2 3">
    <name type="scientific">Xenotaenia resolanae</name>
    <dbReference type="NCBI Taxonomy" id="208358"/>
    <lineage>
        <taxon>Eukaryota</taxon>
        <taxon>Metazoa</taxon>
        <taxon>Chordata</taxon>
        <taxon>Craniata</taxon>
        <taxon>Vertebrata</taxon>
        <taxon>Euteleostomi</taxon>
        <taxon>Actinopterygii</taxon>
        <taxon>Neopterygii</taxon>
        <taxon>Teleostei</taxon>
        <taxon>Neoteleostei</taxon>
        <taxon>Acanthomorphata</taxon>
        <taxon>Ovalentaria</taxon>
        <taxon>Atherinomorphae</taxon>
        <taxon>Cyprinodontiformes</taxon>
        <taxon>Goodeidae</taxon>
        <taxon>Xenotaenia</taxon>
    </lineage>
</organism>
<evidence type="ECO:0000313" key="3">
    <source>
        <dbReference type="Proteomes" id="UP001444071"/>
    </source>
</evidence>
<evidence type="ECO:0000313" key="2">
    <source>
        <dbReference type="EMBL" id="MEQ2267485.1"/>
    </source>
</evidence>
<proteinExistence type="predicted"/>
<feature type="region of interest" description="Disordered" evidence="1">
    <location>
        <begin position="116"/>
        <end position="139"/>
    </location>
</feature>
<protein>
    <submittedName>
        <fullName evidence="2">Uncharacterized protein</fullName>
    </submittedName>
</protein>
<comment type="caution">
    <text evidence="2">The sequence shown here is derived from an EMBL/GenBank/DDBJ whole genome shotgun (WGS) entry which is preliminary data.</text>
</comment>